<evidence type="ECO:0000313" key="2">
    <source>
        <dbReference type="Proteomes" id="UP000887577"/>
    </source>
</evidence>
<name>A0A914YCT7_9BILA</name>
<feature type="region of interest" description="Disordered" evidence="1">
    <location>
        <begin position="1"/>
        <end position="67"/>
    </location>
</feature>
<reference evidence="3" key="1">
    <citation type="submission" date="2022-11" db="UniProtKB">
        <authorList>
            <consortium name="WormBaseParasite"/>
        </authorList>
    </citation>
    <scope>IDENTIFICATION</scope>
</reference>
<protein>
    <submittedName>
        <fullName evidence="3">Uncharacterized protein</fullName>
    </submittedName>
</protein>
<dbReference type="Proteomes" id="UP000887577">
    <property type="component" value="Unplaced"/>
</dbReference>
<sequence>MTTKGRDLSAKDKRDVVYGDESIPTSHATSNDTSDTSGDVINENIPPTSTSNKRKNTRGKEEDEISSKRLKTIEKRYSEMEKILIDFDVSHERKEIVKQKCNEISLVSIKSIVTQYLKDPTGQNCIDDIKLPKGGRAEYNFKVKAIHLRSNASPFTQYQFKTICGNSICFNPNHYQPDYEEGRKVCVNVDKQHNEIADDDENLLLLEESYKDETKQKAVGLCKKLMVEAKVSAERILECMKDAEACCIVKGNEMELAKIETVMRQCLAYTFFPFKRVHSKSVISLCPSKTDDCICLNFEHCSGSYSPSEIPIEPRPFIPENPFRSELPMTVVGGQIDEGQLDVENDEEIGELEDLLYDQEFNEVAKLVDDVTKEYIGISENVEKDSGDFADEFQNLCNKEFDQLKATTEFVDTVELPEKLDPHRQTIKAYLNEMSMCGGDVEHKSSKPRADFKSNNEQFMKRFEEIGLPPLKNYSYPYEQSLKTIKLIATNLYEIHHYGDYVEKSANRSISEDFYNEFFARGYQYKKVEEIKNI</sequence>
<feature type="compositionally biased region" description="Polar residues" evidence="1">
    <location>
        <begin position="23"/>
        <end position="51"/>
    </location>
</feature>
<evidence type="ECO:0000313" key="3">
    <source>
        <dbReference type="WBParaSite" id="PSU_v2.g17245.t1"/>
    </source>
</evidence>
<dbReference type="AlphaFoldDB" id="A0A914YCT7"/>
<proteinExistence type="predicted"/>
<organism evidence="2 3">
    <name type="scientific">Panagrolaimus superbus</name>
    <dbReference type="NCBI Taxonomy" id="310955"/>
    <lineage>
        <taxon>Eukaryota</taxon>
        <taxon>Metazoa</taxon>
        <taxon>Ecdysozoa</taxon>
        <taxon>Nematoda</taxon>
        <taxon>Chromadorea</taxon>
        <taxon>Rhabditida</taxon>
        <taxon>Tylenchina</taxon>
        <taxon>Panagrolaimomorpha</taxon>
        <taxon>Panagrolaimoidea</taxon>
        <taxon>Panagrolaimidae</taxon>
        <taxon>Panagrolaimus</taxon>
    </lineage>
</organism>
<evidence type="ECO:0000256" key="1">
    <source>
        <dbReference type="SAM" id="MobiDB-lite"/>
    </source>
</evidence>
<feature type="compositionally biased region" description="Basic and acidic residues" evidence="1">
    <location>
        <begin position="1"/>
        <end position="17"/>
    </location>
</feature>
<dbReference type="WBParaSite" id="PSU_v2.g17245.t1">
    <property type="protein sequence ID" value="PSU_v2.g17245.t1"/>
    <property type="gene ID" value="PSU_v2.g17245"/>
</dbReference>
<accession>A0A914YCT7</accession>
<keyword evidence="2" id="KW-1185">Reference proteome</keyword>
<feature type="compositionally biased region" description="Basic and acidic residues" evidence="1">
    <location>
        <begin position="58"/>
        <end position="67"/>
    </location>
</feature>